<comment type="caution">
    <text evidence="2">The sequence shown here is derived from an EMBL/GenBank/DDBJ whole genome shotgun (WGS) entry which is preliminary data.</text>
</comment>
<feature type="region of interest" description="Disordered" evidence="1">
    <location>
        <begin position="133"/>
        <end position="152"/>
    </location>
</feature>
<proteinExistence type="predicted"/>
<organism evidence="2 3">
    <name type="scientific">Phytophthora rubi</name>
    <dbReference type="NCBI Taxonomy" id="129364"/>
    <lineage>
        <taxon>Eukaryota</taxon>
        <taxon>Sar</taxon>
        <taxon>Stramenopiles</taxon>
        <taxon>Oomycota</taxon>
        <taxon>Peronosporomycetes</taxon>
        <taxon>Peronosporales</taxon>
        <taxon>Peronosporaceae</taxon>
        <taxon>Phytophthora</taxon>
    </lineage>
</organism>
<name>A0A6A3N0F1_9STRA</name>
<feature type="compositionally biased region" description="Low complexity" evidence="1">
    <location>
        <begin position="137"/>
        <end position="152"/>
    </location>
</feature>
<reference evidence="2 3" key="1">
    <citation type="submission" date="2018-09" db="EMBL/GenBank/DDBJ databases">
        <title>Genomic investigation of the strawberry pathogen Phytophthora fragariae indicates pathogenicity is determined by transcriptional variation in three key races.</title>
        <authorList>
            <person name="Adams T.M."/>
            <person name="Armitage A.D."/>
            <person name="Sobczyk M.K."/>
            <person name="Bates H.J."/>
            <person name="Dunwell J.M."/>
            <person name="Nellist C.F."/>
            <person name="Harrison R.J."/>
        </authorList>
    </citation>
    <scope>NUCLEOTIDE SEQUENCE [LARGE SCALE GENOMIC DNA]</scope>
    <source>
        <strain evidence="2 3">SCRP324</strain>
    </source>
</reference>
<sequence>MISSTMYVLLRVASARMNSYKFSSYCLGGARETETNEKSFPRIQLMLPDLSDLAQRCIKRALYQIAECLPKPSVPMGMALLLDPRTKTAAKNFLRIPDTAEAVTDMIMEESEALMRVEHRVFYRGLYAHEGQGENTADSASSSPSAECNSSSDTEADLLYGEEVSQPVEENTAEAIMNTKADALLDGWFSFRVEWAEVAKSQYPAKADYVGTLMCVAGSPILARLCIRLLQNLHGSG</sequence>
<dbReference type="Proteomes" id="UP000435112">
    <property type="component" value="Unassembled WGS sequence"/>
</dbReference>
<evidence type="ECO:0000313" key="3">
    <source>
        <dbReference type="Proteomes" id="UP000435112"/>
    </source>
</evidence>
<dbReference type="OrthoDB" id="127680at2759"/>
<evidence type="ECO:0000313" key="2">
    <source>
        <dbReference type="EMBL" id="KAE9034830.1"/>
    </source>
</evidence>
<dbReference type="AlphaFoldDB" id="A0A6A3N0F1"/>
<evidence type="ECO:0000256" key="1">
    <source>
        <dbReference type="SAM" id="MobiDB-lite"/>
    </source>
</evidence>
<protein>
    <recommendedName>
        <fullName evidence="4">HAT C-terminal dimerisation domain-containing protein</fullName>
    </recommendedName>
</protein>
<evidence type="ECO:0008006" key="4">
    <source>
        <dbReference type="Google" id="ProtNLM"/>
    </source>
</evidence>
<gene>
    <name evidence="2" type="ORF">PR002_g7908</name>
</gene>
<accession>A0A6A3N0F1</accession>
<dbReference type="EMBL" id="QXFU01000389">
    <property type="protein sequence ID" value="KAE9034830.1"/>
    <property type="molecule type" value="Genomic_DNA"/>
</dbReference>